<evidence type="ECO:0008006" key="4">
    <source>
        <dbReference type="Google" id="ProtNLM"/>
    </source>
</evidence>
<keyword evidence="3" id="KW-1185">Reference proteome</keyword>
<dbReference type="EMBL" id="WHSC02000002">
    <property type="protein sequence ID" value="MDO6120430.1"/>
    <property type="molecule type" value="Genomic_DNA"/>
</dbReference>
<dbReference type="Proteomes" id="UP001177080">
    <property type="component" value="Unassembled WGS sequence"/>
</dbReference>
<accession>A0ABT8X9M7</accession>
<gene>
    <name evidence="2" type="ORF">GB928_004465</name>
</gene>
<sequence>MPDSPFERLPQRRKLIAGLIVLIPVVMWFTFLEATVPRGTEMRYCPKWEREHAVRENRVILCQGRPVIYELGYGGALLIGMGIGQFYVLRASRTRRRTD</sequence>
<evidence type="ECO:0000313" key="3">
    <source>
        <dbReference type="Proteomes" id="UP001177080"/>
    </source>
</evidence>
<feature type="transmembrane region" description="Helical" evidence="1">
    <location>
        <begin position="71"/>
        <end position="89"/>
    </location>
</feature>
<keyword evidence="1" id="KW-0812">Transmembrane</keyword>
<name>A0ABT8X9M7_9HYPH</name>
<keyword evidence="1" id="KW-1133">Transmembrane helix</keyword>
<organism evidence="2 3">
    <name type="scientific">Shinella curvata</name>
    <dbReference type="NCBI Taxonomy" id="1817964"/>
    <lineage>
        <taxon>Bacteria</taxon>
        <taxon>Pseudomonadati</taxon>
        <taxon>Pseudomonadota</taxon>
        <taxon>Alphaproteobacteria</taxon>
        <taxon>Hyphomicrobiales</taxon>
        <taxon>Rhizobiaceae</taxon>
        <taxon>Shinella</taxon>
    </lineage>
</organism>
<comment type="caution">
    <text evidence="2">The sequence shown here is derived from an EMBL/GenBank/DDBJ whole genome shotgun (WGS) entry which is preliminary data.</text>
</comment>
<keyword evidence="1" id="KW-0472">Membrane</keyword>
<evidence type="ECO:0000313" key="2">
    <source>
        <dbReference type="EMBL" id="MDO6120430.1"/>
    </source>
</evidence>
<proteinExistence type="predicted"/>
<reference evidence="2" key="1">
    <citation type="submission" date="2022-04" db="EMBL/GenBank/DDBJ databases">
        <title>Shinella lacus sp. nov., a novel member of the genus Shinella from water.</title>
        <authorList>
            <person name="Deng Y."/>
        </authorList>
    </citation>
    <scope>NUCLEOTIDE SEQUENCE</scope>
    <source>
        <strain evidence="2">JCM 31239</strain>
    </source>
</reference>
<feature type="transmembrane region" description="Helical" evidence="1">
    <location>
        <begin position="15"/>
        <end position="32"/>
    </location>
</feature>
<evidence type="ECO:0000256" key="1">
    <source>
        <dbReference type="SAM" id="Phobius"/>
    </source>
</evidence>
<protein>
    <recommendedName>
        <fullName evidence="4">Transmembrane protein</fullName>
    </recommendedName>
</protein>
<dbReference type="RefSeq" id="WP_244762110.1">
    <property type="nucleotide sequence ID" value="NZ_JALJCJ010000004.1"/>
</dbReference>